<dbReference type="EMBL" id="OB794598">
    <property type="protein sequence ID" value="CAD7430696.1"/>
    <property type="molecule type" value="Genomic_DNA"/>
</dbReference>
<protein>
    <submittedName>
        <fullName evidence="1">Uncharacterized protein</fullName>
    </submittedName>
</protein>
<proteinExistence type="predicted"/>
<gene>
    <name evidence="1" type="ORF">TMSB3V08_LOCUS7447</name>
</gene>
<name>A0A7R9EB58_9NEOP</name>
<sequence>MLSSTAEDGKIEKKKGIKRERQENFEASKFRLCRISYVCSVRLGRPLVAAVCFKINTSSSLRRKKGAEFKIRIHPSKIRTSISPSSAVGLNTTSALANYATEWRSMYGVAIRKSKYRSDVFTNKRNLNPQGVYLNLRGKREWESIQGEKNSVHTTGLNLRSLVIGSLASCESDVLDYAATEASSIELLGPMMNDEAMTGPGDRARPIPHLWARKLNVSPIQYSLVVAEKSEFDSQLASIAIEPYRLRGFRLLAMIVPTFADKECHGVSTTNPPLICPRVVELTPFQTHSLTDKSGSAGDRARDLWICSQNEVHTSAHVGKGLIGGPRGEEQINRGPCSQSRVTAQSLSLSLSLTPLPFPRNLLNPLPCVSTPANK</sequence>
<reference evidence="1" key="1">
    <citation type="submission" date="2020-11" db="EMBL/GenBank/DDBJ databases">
        <authorList>
            <person name="Tran Van P."/>
        </authorList>
    </citation>
    <scope>NUCLEOTIDE SEQUENCE</scope>
</reference>
<organism evidence="1">
    <name type="scientific">Timema monikensis</name>
    <dbReference type="NCBI Taxonomy" id="170555"/>
    <lineage>
        <taxon>Eukaryota</taxon>
        <taxon>Metazoa</taxon>
        <taxon>Ecdysozoa</taxon>
        <taxon>Arthropoda</taxon>
        <taxon>Hexapoda</taxon>
        <taxon>Insecta</taxon>
        <taxon>Pterygota</taxon>
        <taxon>Neoptera</taxon>
        <taxon>Polyneoptera</taxon>
        <taxon>Phasmatodea</taxon>
        <taxon>Timematodea</taxon>
        <taxon>Timematoidea</taxon>
        <taxon>Timematidae</taxon>
        <taxon>Timema</taxon>
    </lineage>
</organism>
<evidence type="ECO:0000313" key="1">
    <source>
        <dbReference type="EMBL" id="CAD7430696.1"/>
    </source>
</evidence>
<dbReference type="AlphaFoldDB" id="A0A7R9EB58"/>
<accession>A0A7R9EB58</accession>